<comment type="caution">
    <text evidence="3">The sequence shown here is derived from an EMBL/GenBank/DDBJ whole genome shotgun (WGS) entry which is preliminary data.</text>
</comment>
<feature type="transmembrane region" description="Helical" evidence="2">
    <location>
        <begin position="239"/>
        <end position="267"/>
    </location>
</feature>
<feature type="compositionally biased region" description="Low complexity" evidence="1">
    <location>
        <begin position="41"/>
        <end position="64"/>
    </location>
</feature>
<evidence type="ECO:0000256" key="1">
    <source>
        <dbReference type="SAM" id="MobiDB-lite"/>
    </source>
</evidence>
<keyword evidence="2" id="KW-1133">Transmembrane helix</keyword>
<dbReference type="RefSeq" id="WP_249736553.1">
    <property type="nucleotide sequence ID" value="NZ_JAKNCJ010000001.1"/>
</dbReference>
<sequence>MSSPNESSDPNARPDAEGTFSSDLPEVKEFGQQHAEPSALPSYEQAQQSPAPSSAPQYGASQQYGDSSSAPSTAPQYGSAPQFDSPSTESSSASQYGSAPQYGSAQPYGASQPSGPSSAQPFGAAPAPGAGPYGGAGTAAPQRPQTSAKTVRTLGTALLGLSIALLLVRLALSLTAILGAATLAANQYESTELDAGMIGVGLSGLVFGLTNIVLSIAAFVVSIIAIVKSTGRARVGAIIVLVSLVVSLVGGAIISFVTGIVLGAAGMTDLAGNLTADAFRISGVVDAIKVLVFVGVMIYGAWMVRKSANTAAS</sequence>
<reference evidence="3" key="1">
    <citation type="submission" date="2022-02" db="EMBL/GenBank/DDBJ databases">
        <authorList>
            <person name="Lee M."/>
            <person name="Kim S.-J."/>
            <person name="Jung M.-Y."/>
        </authorList>
    </citation>
    <scope>NUCLEOTIDE SEQUENCE</scope>
    <source>
        <strain evidence="3">JHP9</strain>
    </source>
</reference>
<evidence type="ECO:0000313" key="4">
    <source>
        <dbReference type="Proteomes" id="UP001203761"/>
    </source>
</evidence>
<feature type="compositionally biased region" description="Polar residues" evidence="1">
    <location>
        <begin position="65"/>
        <end position="76"/>
    </location>
</feature>
<feature type="transmembrane region" description="Helical" evidence="2">
    <location>
        <begin position="157"/>
        <end position="185"/>
    </location>
</feature>
<organism evidence="3 4">
    <name type="scientific">Brachybacterium equifaecis</name>
    <dbReference type="NCBI Taxonomy" id="2910770"/>
    <lineage>
        <taxon>Bacteria</taxon>
        <taxon>Bacillati</taxon>
        <taxon>Actinomycetota</taxon>
        <taxon>Actinomycetes</taxon>
        <taxon>Micrococcales</taxon>
        <taxon>Dermabacteraceae</taxon>
        <taxon>Brachybacterium</taxon>
    </lineage>
</organism>
<protein>
    <submittedName>
        <fullName evidence="3">Uncharacterized protein</fullName>
    </submittedName>
</protein>
<name>A0ABT0QZ50_9MICO</name>
<gene>
    <name evidence="3" type="ORF">Bequi_03480</name>
</gene>
<keyword evidence="2" id="KW-0472">Membrane</keyword>
<feature type="transmembrane region" description="Helical" evidence="2">
    <location>
        <begin position="287"/>
        <end position="304"/>
    </location>
</feature>
<keyword evidence="2" id="KW-0812">Transmembrane</keyword>
<accession>A0ABT0QZ50</accession>
<evidence type="ECO:0000313" key="3">
    <source>
        <dbReference type="EMBL" id="MCL6422453.1"/>
    </source>
</evidence>
<feature type="region of interest" description="Disordered" evidence="1">
    <location>
        <begin position="1"/>
        <end position="147"/>
    </location>
</feature>
<keyword evidence="4" id="KW-1185">Reference proteome</keyword>
<dbReference type="EMBL" id="JAKNCJ010000001">
    <property type="protein sequence ID" value="MCL6422453.1"/>
    <property type="molecule type" value="Genomic_DNA"/>
</dbReference>
<feature type="compositionally biased region" description="Polar residues" evidence="1">
    <location>
        <begin position="82"/>
        <end position="104"/>
    </location>
</feature>
<feature type="compositionally biased region" description="Low complexity" evidence="1">
    <location>
        <begin position="106"/>
        <end position="130"/>
    </location>
</feature>
<feature type="transmembrane region" description="Helical" evidence="2">
    <location>
        <begin position="205"/>
        <end position="227"/>
    </location>
</feature>
<feature type="compositionally biased region" description="Polar residues" evidence="1">
    <location>
        <begin position="1"/>
        <end position="10"/>
    </location>
</feature>
<proteinExistence type="predicted"/>
<evidence type="ECO:0000256" key="2">
    <source>
        <dbReference type="SAM" id="Phobius"/>
    </source>
</evidence>
<dbReference type="Proteomes" id="UP001203761">
    <property type="component" value="Unassembled WGS sequence"/>
</dbReference>